<evidence type="ECO:0000313" key="6">
    <source>
        <dbReference type="EMBL" id="CAH0555479.1"/>
    </source>
</evidence>
<accession>A0A9P0B6R4</accession>
<reference evidence="6" key="1">
    <citation type="submission" date="2021-12" db="EMBL/GenBank/DDBJ databases">
        <authorList>
            <person name="King R."/>
        </authorList>
    </citation>
    <scope>NUCLEOTIDE SEQUENCE</scope>
</reference>
<dbReference type="AlphaFoldDB" id="A0A9P0B6R4"/>
<evidence type="ECO:0000259" key="5">
    <source>
        <dbReference type="Pfam" id="PF18201"/>
    </source>
</evidence>
<evidence type="ECO:0000313" key="7">
    <source>
        <dbReference type="Proteomes" id="UP001154078"/>
    </source>
</evidence>
<dbReference type="PANTHER" id="PTHR22997:SF0">
    <property type="entry name" value="PIH1 DOMAIN-CONTAINING PROTEIN 1"/>
    <property type="match status" value="1"/>
</dbReference>
<organism evidence="6 7">
    <name type="scientific">Brassicogethes aeneus</name>
    <name type="common">Rape pollen beetle</name>
    <name type="synonym">Meligethes aeneus</name>
    <dbReference type="NCBI Taxonomy" id="1431903"/>
    <lineage>
        <taxon>Eukaryota</taxon>
        <taxon>Metazoa</taxon>
        <taxon>Ecdysozoa</taxon>
        <taxon>Arthropoda</taxon>
        <taxon>Hexapoda</taxon>
        <taxon>Insecta</taxon>
        <taxon>Pterygota</taxon>
        <taxon>Neoptera</taxon>
        <taxon>Endopterygota</taxon>
        <taxon>Coleoptera</taxon>
        <taxon>Polyphaga</taxon>
        <taxon>Cucujiformia</taxon>
        <taxon>Nitidulidae</taxon>
        <taxon>Meligethinae</taxon>
        <taxon>Brassicogethes</taxon>
    </lineage>
</organism>
<dbReference type="GO" id="GO:0097255">
    <property type="term" value="C:R2TP complex"/>
    <property type="evidence" value="ECO:0007669"/>
    <property type="project" value="TreeGrafter"/>
</dbReference>
<dbReference type="Proteomes" id="UP001154078">
    <property type="component" value="Chromosome 4"/>
</dbReference>
<dbReference type="OrthoDB" id="5135119at2759"/>
<dbReference type="GO" id="GO:0006364">
    <property type="term" value="P:rRNA processing"/>
    <property type="evidence" value="ECO:0007669"/>
    <property type="project" value="TreeGrafter"/>
</dbReference>
<gene>
    <name evidence="6" type="ORF">MELIAE_LOCUS6847</name>
</gene>
<keyword evidence="7" id="KW-1185">Reference proteome</keyword>
<dbReference type="GO" id="GO:1990904">
    <property type="term" value="C:ribonucleoprotein complex"/>
    <property type="evidence" value="ECO:0007669"/>
    <property type="project" value="TreeGrafter"/>
</dbReference>
<dbReference type="InterPro" id="IPR012981">
    <property type="entry name" value="PIH1_N"/>
</dbReference>
<name>A0A9P0B6R4_BRAAE</name>
<feature type="domain" description="PIH1D1/2/3 CS-like" evidence="5">
    <location>
        <begin position="245"/>
        <end position="311"/>
    </location>
</feature>
<sequence length="314" mass="35608">MSAKSKPVFLDIDSSIVENNLRFAQNEEEDFTKLFTNATKPSKLVKPSPGLCVKTKEVGTSTKVFVNVCQTDAIPPPKEITEQELLELLKDEEPDFKVPMSIGETRTEKDKNNIDAKVVDIAINPKFFKKIESIQSFKEFFMAVAFQIIIILFFEHKYGLVCVDEKIILRNKRAFGILQSHRIEQREIDEKMGKQAESNKSVLDKITGRTEEPKKKVLIETISSAENKVKEPEYRLYKKKGGQNCLIGEFRLPNLVSVSELTLDIGEDRILLESTAKGYFLDIFVPYVVRRESCTSTFEKASKVLTVTMPLVGG</sequence>
<feature type="domain" description="PIH1 N-terminal" evidence="4">
    <location>
        <begin position="25"/>
        <end position="186"/>
    </location>
</feature>
<evidence type="ECO:0000256" key="1">
    <source>
        <dbReference type="ARBA" id="ARBA00008511"/>
    </source>
</evidence>
<evidence type="ECO:0000256" key="2">
    <source>
        <dbReference type="ARBA" id="ARBA00040540"/>
    </source>
</evidence>
<protein>
    <recommendedName>
        <fullName evidence="2">PIH1 domain-containing protein 1</fullName>
    </recommendedName>
</protein>
<evidence type="ECO:0000256" key="3">
    <source>
        <dbReference type="ARBA" id="ARBA00046233"/>
    </source>
</evidence>
<proteinExistence type="inferred from homology"/>
<dbReference type="InterPro" id="IPR050734">
    <property type="entry name" value="PIH1/Kintoun_subfamily"/>
</dbReference>
<evidence type="ECO:0000259" key="4">
    <source>
        <dbReference type="Pfam" id="PF08190"/>
    </source>
</evidence>
<dbReference type="PANTHER" id="PTHR22997">
    <property type="entry name" value="PIH1 DOMAIN-CONTAINING PROTEIN 1"/>
    <property type="match status" value="1"/>
</dbReference>
<dbReference type="Pfam" id="PF08190">
    <property type="entry name" value="PIH1"/>
    <property type="match status" value="1"/>
</dbReference>
<dbReference type="GO" id="GO:0005737">
    <property type="term" value="C:cytoplasm"/>
    <property type="evidence" value="ECO:0007669"/>
    <property type="project" value="TreeGrafter"/>
</dbReference>
<dbReference type="GO" id="GO:0000492">
    <property type="term" value="P:box C/D snoRNP assembly"/>
    <property type="evidence" value="ECO:0007669"/>
    <property type="project" value="TreeGrafter"/>
</dbReference>
<comment type="similarity">
    <text evidence="1">Belongs to the PIH1 family.</text>
</comment>
<dbReference type="Pfam" id="PF18201">
    <property type="entry name" value="PIH1_CS"/>
    <property type="match status" value="1"/>
</dbReference>
<dbReference type="EMBL" id="OV121135">
    <property type="protein sequence ID" value="CAH0555479.1"/>
    <property type="molecule type" value="Genomic_DNA"/>
</dbReference>
<comment type="function">
    <text evidence="3">Involved in the assembly of C/D box small nucleolar ribonucleoprotein (snoRNP) particles. Recruits the SWI/SNF complex to the core promoter of rRNA genes and enhances pre-rRNA transcription. Mediates interaction of TELO2 with the R2TP complex which is necessary for the stability of MTOR and SMG1. Positively regulates the assembly and activity of the mTORC1 complex.</text>
</comment>
<dbReference type="InterPro" id="IPR041442">
    <property type="entry name" value="PIH1D1/2/3_CS-like"/>
</dbReference>